<reference evidence="1 2" key="1">
    <citation type="submission" date="2023-08" db="EMBL/GenBank/DDBJ databases">
        <authorList>
            <person name="Girao M."/>
            <person name="Carvalho M.F."/>
        </authorList>
    </citation>
    <scope>NUCLEOTIDE SEQUENCE [LARGE SCALE GENOMIC DNA]</scope>
    <source>
        <strain evidence="1 2">CT-R113</strain>
    </source>
</reference>
<comment type="caution">
    <text evidence="1">The sequence shown here is derived from an EMBL/GenBank/DDBJ whole genome shotgun (WGS) entry which is preliminary data.</text>
</comment>
<evidence type="ECO:0000313" key="1">
    <source>
        <dbReference type="EMBL" id="MEE2039864.1"/>
    </source>
</evidence>
<sequence length="184" mass="19268">MAVDPSDDHDRLPCGNPVDALLRHLTSGDLTAHESGCEYCQEQAEELRPLVSAVRQTGDQDVTAPPGLLADVMRAVRSERRPGGTVVLAGPGPGGTEIRVAAVAAMLRASVESVPGVVVGRCRVEQTPEGLVVLAAARVALGLPIVEAAEEARRAMRSLVEDRLGLRAARVDIDVVGLDDLGRG</sequence>
<proteinExistence type="predicted"/>
<dbReference type="RefSeq" id="WP_330093625.1">
    <property type="nucleotide sequence ID" value="NZ_JAUZMY010000023.1"/>
</dbReference>
<gene>
    <name evidence="1" type="ORF">Q8791_21860</name>
</gene>
<dbReference type="Proteomes" id="UP001356095">
    <property type="component" value="Unassembled WGS sequence"/>
</dbReference>
<evidence type="ECO:0000313" key="2">
    <source>
        <dbReference type="Proteomes" id="UP001356095"/>
    </source>
</evidence>
<protein>
    <recommendedName>
        <fullName evidence="3">Asp23/Gls24 family envelope stress response protein</fullName>
    </recommendedName>
</protein>
<dbReference type="EMBL" id="JAUZMY010000023">
    <property type="protein sequence ID" value="MEE2039864.1"/>
    <property type="molecule type" value="Genomic_DNA"/>
</dbReference>
<name>A0ABU7KCA8_9ACTN</name>
<keyword evidence="2" id="KW-1185">Reference proteome</keyword>
<organism evidence="1 2">
    <name type="scientific">Nocardiopsis codii</name>
    <dbReference type="NCBI Taxonomy" id="3065942"/>
    <lineage>
        <taxon>Bacteria</taxon>
        <taxon>Bacillati</taxon>
        <taxon>Actinomycetota</taxon>
        <taxon>Actinomycetes</taxon>
        <taxon>Streptosporangiales</taxon>
        <taxon>Nocardiopsidaceae</taxon>
        <taxon>Nocardiopsis</taxon>
    </lineage>
</organism>
<evidence type="ECO:0008006" key="3">
    <source>
        <dbReference type="Google" id="ProtNLM"/>
    </source>
</evidence>
<accession>A0ABU7KCA8</accession>